<evidence type="ECO:0000256" key="2">
    <source>
        <dbReference type="SAM" id="Phobius"/>
    </source>
</evidence>
<gene>
    <name evidence="3" type="ORF">ESO86_02485</name>
</gene>
<evidence type="ECO:0008006" key="5">
    <source>
        <dbReference type="Google" id="ProtNLM"/>
    </source>
</evidence>
<feature type="transmembrane region" description="Helical" evidence="2">
    <location>
        <begin position="54"/>
        <end position="75"/>
    </location>
</feature>
<reference evidence="3 4" key="1">
    <citation type="submission" date="2019-01" db="EMBL/GenBank/DDBJ databases">
        <authorList>
            <person name="Li J."/>
        </authorList>
    </citation>
    <scope>NUCLEOTIDE SEQUENCE [LARGE SCALE GENOMIC DNA]</scope>
    <source>
        <strain evidence="3 4">CGMCC 4.7180</strain>
    </source>
</reference>
<feature type="compositionally biased region" description="Basic and acidic residues" evidence="1">
    <location>
        <begin position="190"/>
        <end position="201"/>
    </location>
</feature>
<keyword evidence="2" id="KW-0812">Transmembrane</keyword>
<proteinExistence type="predicted"/>
<organism evidence="3 4">
    <name type="scientific">Agromyces binzhouensis</name>
    <dbReference type="NCBI Taxonomy" id="1817495"/>
    <lineage>
        <taxon>Bacteria</taxon>
        <taxon>Bacillati</taxon>
        <taxon>Actinomycetota</taxon>
        <taxon>Actinomycetes</taxon>
        <taxon>Micrococcales</taxon>
        <taxon>Microbacteriaceae</taxon>
        <taxon>Agromyces</taxon>
    </lineage>
</organism>
<evidence type="ECO:0000313" key="3">
    <source>
        <dbReference type="EMBL" id="RXZ51448.1"/>
    </source>
</evidence>
<feature type="transmembrane region" description="Helical" evidence="2">
    <location>
        <begin position="138"/>
        <end position="160"/>
    </location>
</feature>
<dbReference type="InterPro" id="IPR019051">
    <property type="entry name" value="Trp_biosyn_TM_oprn/chp"/>
</dbReference>
<keyword evidence="2" id="KW-1133">Transmembrane helix</keyword>
<sequence>MIVHARRVKLLAILGILLGSGLALLAWSQAWYSATLVDGAATGSATTLEVSGQSASPALSALALAGFALAGALTIAGPVIRVVLGLLAALLGGCVVLAASITIAGPVAAVSSAVAEATGVAGAESTAGLVADVVASPWPTIAVIGGVIVVLAGVTVVVTARAWPTSRRYGGGVRMTADADAAVPASDRAVDAWDDLSRGDDPTESSAPATDDEPDRAADDGPDRAADIAHDAASDGPADGDERAGTTR</sequence>
<protein>
    <recommendedName>
        <fullName evidence="5">Peptidase</fullName>
    </recommendedName>
</protein>
<feature type="transmembrane region" description="Helical" evidence="2">
    <location>
        <begin position="82"/>
        <end position="104"/>
    </location>
</feature>
<dbReference type="Pfam" id="PF09534">
    <property type="entry name" value="Trp_oprn_chp"/>
    <property type="match status" value="1"/>
</dbReference>
<feature type="compositionally biased region" description="Basic and acidic residues" evidence="1">
    <location>
        <begin position="215"/>
        <end position="233"/>
    </location>
</feature>
<dbReference type="OrthoDB" id="4794414at2"/>
<name>A0A4Q2JYU1_9MICO</name>
<keyword evidence="4" id="KW-1185">Reference proteome</keyword>
<dbReference type="AlphaFoldDB" id="A0A4Q2JYU1"/>
<dbReference type="RefSeq" id="WP_129233318.1">
    <property type="nucleotide sequence ID" value="NZ_SDPL01000020.1"/>
</dbReference>
<comment type="caution">
    <text evidence="3">The sequence shown here is derived from an EMBL/GenBank/DDBJ whole genome shotgun (WGS) entry which is preliminary data.</text>
</comment>
<dbReference type="EMBL" id="SDPL01000020">
    <property type="protein sequence ID" value="RXZ51448.1"/>
    <property type="molecule type" value="Genomic_DNA"/>
</dbReference>
<accession>A0A4Q2JYU1</accession>
<feature type="region of interest" description="Disordered" evidence="1">
    <location>
        <begin position="190"/>
        <end position="248"/>
    </location>
</feature>
<evidence type="ECO:0000313" key="4">
    <source>
        <dbReference type="Proteomes" id="UP000292881"/>
    </source>
</evidence>
<keyword evidence="2" id="KW-0472">Membrane</keyword>
<evidence type="ECO:0000256" key="1">
    <source>
        <dbReference type="SAM" id="MobiDB-lite"/>
    </source>
</evidence>
<dbReference type="Proteomes" id="UP000292881">
    <property type="component" value="Unassembled WGS sequence"/>
</dbReference>